<dbReference type="STRING" id="396014.BF93_12160"/>
<keyword evidence="1" id="KW-0812">Transmembrane</keyword>
<organism evidence="2 3">
    <name type="scientific">Brachybacterium phenoliresistens</name>
    <dbReference type="NCBI Taxonomy" id="396014"/>
    <lineage>
        <taxon>Bacteria</taxon>
        <taxon>Bacillati</taxon>
        <taxon>Actinomycetota</taxon>
        <taxon>Actinomycetes</taxon>
        <taxon>Micrococcales</taxon>
        <taxon>Dermabacteraceae</taxon>
        <taxon>Brachybacterium</taxon>
    </lineage>
</organism>
<feature type="transmembrane region" description="Helical" evidence="1">
    <location>
        <begin position="358"/>
        <end position="384"/>
    </location>
</feature>
<dbReference type="HOGENOM" id="CLU_674007_0_0_11"/>
<proteinExistence type="predicted"/>
<dbReference type="OrthoDB" id="3373764at2"/>
<keyword evidence="1" id="KW-0472">Membrane</keyword>
<dbReference type="AlphaFoldDB" id="Z9JWV7"/>
<dbReference type="EMBL" id="JDYK01000003">
    <property type="protein sequence ID" value="EWS82478.1"/>
    <property type="molecule type" value="Genomic_DNA"/>
</dbReference>
<dbReference type="eggNOG" id="ENOG5031E4J">
    <property type="taxonomic scope" value="Bacteria"/>
</dbReference>
<dbReference type="PATRIC" id="fig|396014.3.peg.939"/>
<dbReference type="Proteomes" id="UP000023067">
    <property type="component" value="Unassembled WGS sequence"/>
</dbReference>
<name>Z9JWV7_9MICO</name>
<keyword evidence="3" id="KW-1185">Reference proteome</keyword>
<accession>Z9JWV7</accession>
<evidence type="ECO:0000313" key="3">
    <source>
        <dbReference type="Proteomes" id="UP000023067"/>
    </source>
</evidence>
<comment type="caution">
    <text evidence="2">The sequence shown here is derived from an EMBL/GenBank/DDBJ whole genome shotgun (WGS) entry which is preliminary data.</text>
</comment>
<evidence type="ECO:0000256" key="1">
    <source>
        <dbReference type="SAM" id="Phobius"/>
    </source>
</evidence>
<keyword evidence="1" id="KW-1133">Transmembrane helix</keyword>
<feature type="transmembrane region" description="Helical" evidence="1">
    <location>
        <begin position="404"/>
        <end position="422"/>
    </location>
</feature>
<reference evidence="2 3" key="1">
    <citation type="submission" date="2014-02" db="EMBL/GenBank/DDBJ databases">
        <title>Genome sequence of Brachybacterium phenoliresistens strain W13A50.</title>
        <authorList>
            <person name="Wang X."/>
        </authorList>
    </citation>
    <scope>NUCLEOTIDE SEQUENCE [LARGE SCALE GENOMIC DNA]</scope>
    <source>
        <strain evidence="2 3">W13A50</strain>
    </source>
</reference>
<dbReference type="RefSeq" id="WP_038370893.1">
    <property type="nucleotide sequence ID" value="NZ_KK069989.1"/>
</dbReference>
<protein>
    <submittedName>
        <fullName evidence="2">Uncharacterized protein</fullName>
    </submittedName>
</protein>
<gene>
    <name evidence="2" type="ORF">BF93_12160</name>
</gene>
<evidence type="ECO:0000313" key="2">
    <source>
        <dbReference type="EMBL" id="EWS82478.1"/>
    </source>
</evidence>
<sequence>MLVLLRAAQADALAALRPMGRGDAGPTSPAGWTAVRTEDADALAGLGDAVHIDESQGRIVLEVRTAEGTTSWSWCPDWCEDEAELGDEEQDAVRRSAVANAVAQAFGQPAEHGRVEALLREVLDEEELIEGLDRIVDLPAWDRRWAARSVVLIRDGSEELRMALRLLARGGHPLRVADLDGTLAMQCAELEGRALAEMLAESRSTGKAPVVHLWRGSGSAAGIDLLRRDRRPGPEGWAPWVRDVETTAIDWDTGWRSVEEDDPRHREDLAGTIVRTLAPATDSDALGRPVIRPEGDRDPMASMAAMVGIPPQAIAILDGDTDAPAMQAVKPASLVRELWQCVREVTGVRDRAALRVPFVVLSVLGAVIVVLLGLVCLGMTAVGIAVVATDGAFVDEPSATVEDWISVFLFALLTIVMAWNLARLVR</sequence>